<evidence type="ECO:0000256" key="2">
    <source>
        <dbReference type="SAM" id="Coils"/>
    </source>
</evidence>
<keyword evidence="2" id="KW-0175">Coiled coil</keyword>
<dbReference type="SMART" id="SM00028">
    <property type="entry name" value="TPR"/>
    <property type="match status" value="3"/>
</dbReference>
<dbReference type="Gene3D" id="1.25.40.10">
    <property type="entry name" value="Tetratricopeptide repeat domain"/>
    <property type="match status" value="2"/>
</dbReference>
<protein>
    <submittedName>
        <fullName evidence="4">Tetratricopeptide repeat protein</fullName>
    </submittedName>
</protein>
<dbReference type="SUPFAM" id="SSF48452">
    <property type="entry name" value="TPR-like"/>
    <property type="match status" value="1"/>
</dbReference>
<evidence type="ECO:0000313" key="5">
    <source>
        <dbReference type="Proteomes" id="UP000310532"/>
    </source>
</evidence>
<dbReference type="PROSITE" id="PS50005">
    <property type="entry name" value="TPR"/>
    <property type="match status" value="1"/>
</dbReference>
<organism evidence="4 5">
    <name type="scientific">Bacteroides muris</name>
    <name type="common">ex Afrizal et al. 2022</name>
    <dbReference type="NCBI Taxonomy" id="2516960"/>
    <lineage>
        <taxon>Bacteria</taxon>
        <taxon>Pseudomonadati</taxon>
        <taxon>Bacteroidota</taxon>
        <taxon>Bacteroidia</taxon>
        <taxon>Bacteroidales</taxon>
        <taxon>Bacteroidaceae</taxon>
        <taxon>Bacteroides</taxon>
    </lineage>
</organism>
<dbReference type="EMBL" id="SRYZ01000008">
    <property type="protein sequence ID" value="TGY07770.1"/>
    <property type="molecule type" value="Genomic_DNA"/>
</dbReference>
<evidence type="ECO:0000256" key="1">
    <source>
        <dbReference type="PROSITE-ProRule" id="PRU00339"/>
    </source>
</evidence>
<name>A0A4V3RC82_9BACE</name>
<sequence length="584" mass="67737">MKIIIRTLLLLLVLPSLFYACGRKSHPQSLILADSLASANPDSAITLLKSIDSSMQAEPEAVQMYYRLLCIKANDKAYIQHTSDSLILPVLHYYIKKDDERHLPEAYYYAGRVYRDLGDAPQALGYFEKAAEALPEDGGYKLKSKIYSQMGTLFAYQSMYTEALEMYKKGGEYDNILKDSVGMVFTLRDIGNMYRELGKRDSTLAYFKEANRLSQQLQRADLFNMMQGQLVAIYTDLQEYDSAHAVLQNALRDIERPSRSAIYSIAARLYDITFQMDSATWYYKELLGFGSVYAKQTACRRLLELTLKQNGAQQASSYLNGYLLYTDSIQKLTQTETIHRMHSLYNYQLREKENNRLKAENNRQTSWICIISGGFVIAILSFIAYRQCSKRKRLELEQQLDKLRTIEKENREKIDFLERHKAQKEELEKNLVNINIPDNSILKKQLGQKIELLNHILQQQAIEKEQEKEAQDYLFCSEIYKKLQGRANSARGEAYIIQEEWDSLKELIPPAYPTFFERLYSLHTPNENELHVCILLKLQFRQADIARLLQLKPESISSIRRRLYQKVTGSKGSPEMWDKIIDSL</sequence>
<gene>
    <name evidence="4" type="ORF">E5355_05745</name>
</gene>
<dbReference type="InterPro" id="IPR019734">
    <property type="entry name" value="TPR_rpt"/>
</dbReference>
<keyword evidence="5" id="KW-1185">Reference proteome</keyword>
<dbReference type="AlphaFoldDB" id="A0A4V3RC82"/>
<keyword evidence="1" id="KW-0802">TPR repeat</keyword>
<evidence type="ECO:0000313" key="4">
    <source>
        <dbReference type="EMBL" id="TGY07770.1"/>
    </source>
</evidence>
<dbReference type="RefSeq" id="WP_136009540.1">
    <property type="nucleotide sequence ID" value="NZ_SRYZ01000008.1"/>
</dbReference>
<keyword evidence="3" id="KW-0812">Transmembrane</keyword>
<dbReference type="InterPro" id="IPR011990">
    <property type="entry name" value="TPR-like_helical_dom_sf"/>
</dbReference>
<feature type="repeat" description="TPR" evidence="1">
    <location>
        <begin position="104"/>
        <end position="137"/>
    </location>
</feature>
<feature type="transmembrane region" description="Helical" evidence="3">
    <location>
        <begin position="365"/>
        <end position="385"/>
    </location>
</feature>
<feature type="coiled-coil region" evidence="2">
    <location>
        <begin position="386"/>
        <end position="430"/>
    </location>
</feature>
<comment type="caution">
    <text evidence="4">The sequence shown here is derived from an EMBL/GenBank/DDBJ whole genome shotgun (WGS) entry which is preliminary data.</text>
</comment>
<keyword evidence="3" id="KW-0472">Membrane</keyword>
<dbReference type="PROSITE" id="PS50293">
    <property type="entry name" value="TPR_REGION"/>
    <property type="match status" value="1"/>
</dbReference>
<dbReference type="Proteomes" id="UP000310532">
    <property type="component" value="Unassembled WGS sequence"/>
</dbReference>
<dbReference type="PROSITE" id="PS51257">
    <property type="entry name" value="PROKAR_LIPOPROTEIN"/>
    <property type="match status" value="1"/>
</dbReference>
<proteinExistence type="predicted"/>
<keyword evidence="3" id="KW-1133">Transmembrane helix</keyword>
<evidence type="ECO:0000256" key="3">
    <source>
        <dbReference type="SAM" id="Phobius"/>
    </source>
</evidence>
<dbReference type="Pfam" id="PF13424">
    <property type="entry name" value="TPR_12"/>
    <property type="match status" value="1"/>
</dbReference>
<reference evidence="4 5" key="1">
    <citation type="submission" date="2019-04" db="EMBL/GenBank/DDBJ databases">
        <title>Microbes associate with the intestines of laboratory mice.</title>
        <authorList>
            <person name="Navarre W."/>
            <person name="Wong E."/>
            <person name="Huang K."/>
            <person name="Tropini C."/>
            <person name="Ng K."/>
            <person name="Yu B."/>
        </authorList>
    </citation>
    <scope>NUCLEOTIDE SEQUENCE [LARGE SCALE GENOMIC DNA]</scope>
    <source>
        <strain evidence="4 5">NM69_E16B</strain>
    </source>
</reference>
<accession>A0A4V3RC82</accession>